<dbReference type="RefSeq" id="WP_128490568.1">
    <property type="nucleotide sequence ID" value="NZ_JBHLXB010000027.1"/>
</dbReference>
<dbReference type="EMBL" id="SBLC01000039">
    <property type="protein sequence ID" value="RWY38187.1"/>
    <property type="molecule type" value="Genomic_DNA"/>
</dbReference>
<feature type="transmembrane region" description="Helical" evidence="9">
    <location>
        <begin position="94"/>
        <end position="113"/>
    </location>
</feature>
<comment type="caution">
    <text evidence="9">Lacks conserved residue(s) required for the propagation of feature annotation.</text>
</comment>
<evidence type="ECO:0000256" key="5">
    <source>
        <dbReference type="ARBA" id="ARBA00022692"/>
    </source>
</evidence>
<comment type="subcellular location">
    <subcellularLocation>
        <location evidence="1 9">Cell inner membrane</location>
        <topology evidence="1 9">Multi-pass membrane protein</topology>
    </subcellularLocation>
</comment>
<evidence type="ECO:0000256" key="9">
    <source>
        <dbReference type="RuleBase" id="RU369079"/>
    </source>
</evidence>
<evidence type="ECO:0000256" key="7">
    <source>
        <dbReference type="ARBA" id="ARBA00023136"/>
    </source>
</evidence>
<comment type="subunit">
    <text evidence="9">The complex comprises the extracytoplasmic solute receptor protein and the two transmembrane proteins.</text>
</comment>
<evidence type="ECO:0000256" key="6">
    <source>
        <dbReference type="ARBA" id="ARBA00022989"/>
    </source>
</evidence>
<keyword evidence="4 9" id="KW-0997">Cell inner membrane</keyword>
<dbReference type="OrthoDB" id="4250245at2"/>
<dbReference type="InterPro" id="IPR055348">
    <property type="entry name" value="DctQ"/>
</dbReference>
<evidence type="ECO:0000256" key="3">
    <source>
        <dbReference type="ARBA" id="ARBA00022475"/>
    </source>
</evidence>
<keyword evidence="3" id="KW-1003">Cell membrane</keyword>
<evidence type="ECO:0000313" key="12">
    <source>
        <dbReference type="Proteomes" id="UP000287168"/>
    </source>
</evidence>
<dbReference type="AlphaFoldDB" id="A0A451GHG4"/>
<proteinExistence type="inferred from homology"/>
<evidence type="ECO:0000256" key="8">
    <source>
        <dbReference type="ARBA" id="ARBA00038436"/>
    </source>
</evidence>
<keyword evidence="2 9" id="KW-0813">Transport</keyword>
<protein>
    <recommendedName>
        <fullName evidence="9">TRAP transporter small permease protein</fullName>
    </recommendedName>
</protein>
<feature type="transmembrane region" description="Helical" evidence="9">
    <location>
        <begin position="12"/>
        <end position="31"/>
    </location>
</feature>
<evidence type="ECO:0000256" key="1">
    <source>
        <dbReference type="ARBA" id="ARBA00004429"/>
    </source>
</evidence>
<comment type="function">
    <text evidence="9">Part of the tripartite ATP-independent periplasmic (TRAP) transport system.</text>
</comment>
<dbReference type="InterPro" id="IPR007387">
    <property type="entry name" value="TRAP_DctQ"/>
</dbReference>
<dbReference type="PANTHER" id="PTHR35011">
    <property type="entry name" value="2,3-DIKETO-L-GULONATE TRAP TRANSPORTER SMALL PERMEASE PROTEIN YIAM"/>
    <property type="match status" value="1"/>
</dbReference>
<gene>
    <name evidence="11" type="ORF">EP867_16495</name>
</gene>
<reference evidence="11 12" key="1">
    <citation type="journal article" date="2015" name="Int. J. Syst. Evol. Microbiol.">
        <title>Gemmobacter intermedius sp. nov., isolated from a white stork (Ciconia ciconia).</title>
        <authorList>
            <person name="Kampfer P."/>
            <person name="Jerzak L."/>
            <person name="Wilharm G."/>
            <person name="Golke J."/>
            <person name="Busse H.J."/>
            <person name="Glaeser S.P."/>
        </authorList>
    </citation>
    <scope>NUCLEOTIDE SEQUENCE [LARGE SCALE GENOMIC DNA]</scope>
    <source>
        <strain evidence="11 12">119/4</strain>
    </source>
</reference>
<accession>A0A451GHG4</accession>
<dbReference type="Proteomes" id="UP000287168">
    <property type="component" value="Unassembled WGS sequence"/>
</dbReference>
<evidence type="ECO:0000259" key="10">
    <source>
        <dbReference type="Pfam" id="PF04290"/>
    </source>
</evidence>
<evidence type="ECO:0000313" key="11">
    <source>
        <dbReference type="EMBL" id="RWY38187.1"/>
    </source>
</evidence>
<name>A0A451GHG4_9RHOB</name>
<keyword evidence="7 9" id="KW-0472">Membrane</keyword>
<feature type="domain" description="Tripartite ATP-independent periplasmic transporters DctQ component" evidence="10">
    <location>
        <begin position="27"/>
        <end position="155"/>
    </location>
</feature>
<evidence type="ECO:0000256" key="4">
    <source>
        <dbReference type="ARBA" id="ARBA00022519"/>
    </source>
</evidence>
<comment type="similarity">
    <text evidence="8 9">Belongs to the TRAP transporter small permease family.</text>
</comment>
<dbReference type="Pfam" id="PF04290">
    <property type="entry name" value="DctQ"/>
    <property type="match status" value="1"/>
</dbReference>
<comment type="caution">
    <text evidence="11">The sequence shown here is derived from an EMBL/GenBank/DDBJ whole genome shotgun (WGS) entry which is preliminary data.</text>
</comment>
<dbReference type="PANTHER" id="PTHR35011:SF2">
    <property type="entry name" value="2,3-DIKETO-L-GULONATE TRAP TRANSPORTER SMALL PERMEASE PROTEIN YIAM"/>
    <property type="match status" value="1"/>
</dbReference>
<dbReference type="GO" id="GO:0005886">
    <property type="term" value="C:plasma membrane"/>
    <property type="evidence" value="ECO:0007669"/>
    <property type="project" value="UniProtKB-SubCell"/>
</dbReference>
<keyword evidence="12" id="KW-1185">Reference proteome</keyword>
<dbReference type="GO" id="GO:0015740">
    <property type="term" value="P:C4-dicarboxylate transport"/>
    <property type="evidence" value="ECO:0007669"/>
    <property type="project" value="TreeGrafter"/>
</dbReference>
<evidence type="ECO:0000256" key="2">
    <source>
        <dbReference type="ARBA" id="ARBA00022448"/>
    </source>
</evidence>
<keyword evidence="6 9" id="KW-1133">Transmembrane helix</keyword>
<dbReference type="GO" id="GO:0022857">
    <property type="term" value="F:transmembrane transporter activity"/>
    <property type="evidence" value="ECO:0007669"/>
    <property type="project" value="UniProtKB-UniRule"/>
</dbReference>
<sequence>MLKTLEAWHDRLTFASFQGAKAGLAVITLAYCWEVAARYFFNAPTSWSNEVVAYMLCISVSLALPEISRAKGHIAIDFVVSALRGRWRVEADRLLSLFSCVVCLVVAWICLRANLLQIERAEMLVRVNPIPKIWISAWLTYGFFSAGLHFLRHVLKPGQTAEAGLF</sequence>
<organism evidence="11 12">
    <name type="scientific">Falsigemmobacter intermedius</name>
    <dbReference type="NCBI Taxonomy" id="1553448"/>
    <lineage>
        <taxon>Bacteria</taxon>
        <taxon>Pseudomonadati</taxon>
        <taxon>Pseudomonadota</taxon>
        <taxon>Alphaproteobacteria</taxon>
        <taxon>Rhodobacterales</taxon>
        <taxon>Paracoccaceae</taxon>
        <taxon>Falsigemmobacter</taxon>
    </lineage>
</organism>
<keyword evidence="5 9" id="KW-0812">Transmembrane</keyword>